<keyword evidence="6 9" id="KW-1133">Transmembrane helix</keyword>
<evidence type="ECO:0000313" key="10">
    <source>
        <dbReference type="EMBL" id="CUH93692.1"/>
    </source>
</evidence>
<feature type="transmembrane region" description="Helical" evidence="9">
    <location>
        <begin position="124"/>
        <end position="151"/>
    </location>
</feature>
<keyword evidence="3 8" id="KW-0813">Transport</keyword>
<evidence type="ECO:0000256" key="7">
    <source>
        <dbReference type="ARBA" id="ARBA00023136"/>
    </source>
</evidence>
<evidence type="ECO:0000256" key="6">
    <source>
        <dbReference type="ARBA" id="ARBA00022989"/>
    </source>
</evidence>
<feature type="transmembrane region" description="Helical" evidence="9">
    <location>
        <begin position="177"/>
        <end position="200"/>
    </location>
</feature>
<evidence type="ECO:0000256" key="8">
    <source>
        <dbReference type="PIRNR" id="PIRNR037778"/>
    </source>
</evidence>
<keyword evidence="4 8" id="KW-1003">Cell membrane</keyword>
<dbReference type="Gene3D" id="1.10.1760.20">
    <property type="match status" value="1"/>
</dbReference>
<evidence type="ECO:0000313" key="11">
    <source>
        <dbReference type="Proteomes" id="UP000196053"/>
    </source>
</evidence>
<dbReference type="KEGG" id="hsd:SD1D_2177"/>
<protein>
    <recommendedName>
        <fullName evidence="8">Riboflavin transporter</fullName>
    </recommendedName>
</protein>
<proteinExistence type="inferred from homology"/>
<organism evidence="10 11">
    <name type="scientific">Herbinix luporum</name>
    <dbReference type="NCBI Taxonomy" id="1679721"/>
    <lineage>
        <taxon>Bacteria</taxon>
        <taxon>Bacillati</taxon>
        <taxon>Bacillota</taxon>
        <taxon>Clostridia</taxon>
        <taxon>Lachnospirales</taxon>
        <taxon>Lachnospiraceae</taxon>
        <taxon>Herbinix</taxon>
    </lineage>
</organism>
<evidence type="ECO:0000256" key="1">
    <source>
        <dbReference type="ARBA" id="ARBA00004651"/>
    </source>
</evidence>
<sequence length="213" mass="23305">MNTTVNTKKNQKTSSLMSIRSLIIMTMLGTISVILMKLAIPVWFAPPWYELDLSEVPVLIGAFTLGPIGGIIIEMIKILLNLVIDFTITAGVGETANFLMGCSLVVPAAIIYHRNKTLKSAIKGLIVGTFSMVIIAGLLNAFVLLPTYAYFFKMPVDSLIETGSKINPAIKNMSTMIFYAVTPFNLLKGSLVSIVTLLTYKRIRRAINTIMGI</sequence>
<dbReference type="RefSeq" id="WP_058258923.1">
    <property type="nucleotide sequence ID" value="NZ_LN879430.1"/>
</dbReference>
<feature type="transmembrane region" description="Helical" evidence="9">
    <location>
        <begin position="21"/>
        <end position="44"/>
    </location>
</feature>
<dbReference type="InterPro" id="IPR025720">
    <property type="entry name" value="RibU"/>
</dbReference>
<accession>A0A0K8J8R3</accession>
<dbReference type="GO" id="GO:0005886">
    <property type="term" value="C:plasma membrane"/>
    <property type="evidence" value="ECO:0007669"/>
    <property type="project" value="UniProtKB-SubCell"/>
</dbReference>
<dbReference type="InterPro" id="IPR024529">
    <property type="entry name" value="ECF_trnsprt_substrate-spec"/>
</dbReference>
<name>A0A0K8J8R3_9FIRM</name>
<dbReference type="PIRSF" id="PIRSF037778">
    <property type="entry name" value="UCP037778_transp_RibU"/>
    <property type="match status" value="1"/>
</dbReference>
<evidence type="ECO:0000256" key="3">
    <source>
        <dbReference type="ARBA" id="ARBA00022448"/>
    </source>
</evidence>
<keyword evidence="11" id="KW-1185">Reference proteome</keyword>
<dbReference type="Proteomes" id="UP000196053">
    <property type="component" value="Chromosome I"/>
</dbReference>
<evidence type="ECO:0000256" key="9">
    <source>
        <dbReference type="SAM" id="Phobius"/>
    </source>
</evidence>
<comment type="function">
    <text evidence="8">Probably a riboflavin-binding protein that interacts with the energy-coupling factor (ECF) ABC-transporter complex.</text>
</comment>
<reference evidence="11" key="1">
    <citation type="submission" date="2015-09" db="EMBL/GenBank/DDBJ databases">
        <authorList>
            <person name="Wibberg D."/>
        </authorList>
    </citation>
    <scope>NUCLEOTIDE SEQUENCE [LARGE SCALE GENOMIC DNA]</scope>
    <source>
        <strain evidence="11">SD1D</strain>
    </source>
</reference>
<dbReference type="EMBL" id="LN879430">
    <property type="protein sequence ID" value="CUH93692.1"/>
    <property type="molecule type" value="Genomic_DNA"/>
</dbReference>
<dbReference type="PANTHER" id="PTHR38438:SF1">
    <property type="entry name" value="RIBOFLAVIN TRANSPORTER RIBU"/>
    <property type="match status" value="1"/>
</dbReference>
<dbReference type="Pfam" id="PF12822">
    <property type="entry name" value="ECF_trnsprt"/>
    <property type="match status" value="1"/>
</dbReference>
<evidence type="ECO:0000256" key="4">
    <source>
        <dbReference type="ARBA" id="ARBA00022475"/>
    </source>
</evidence>
<keyword evidence="7 8" id="KW-0472">Membrane</keyword>
<evidence type="ECO:0000256" key="2">
    <source>
        <dbReference type="ARBA" id="ARBA00005540"/>
    </source>
</evidence>
<dbReference type="PANTHER" id="PTHR38438">
    <property type="entry name" value="RIBOFLAVIN TRANSPORTER RIBU"/>
    <property type="match status" value="1"/>
</dbReference>
<keyword evidence="5 9" id="KW-0812">Transmembrane</keyword>
<dbReference type="OrthoDB" id="9809216at2"/>
<comment type="subcellular location">
    <subcellularLocation>
        <location evidence="1">Cell membrane</location>
        <topology evidence="1">Multi-pass membrane protein</topology>
    </subcellularLocation>
</comment>
<comment type="similarity">
    <text evidence="2 8">Belongs to the prokaryotic riboflavin transporter (P-RFT) (TC 2.A.87) family.</text>
</comment>
<evidence type="ECO:0000256" key="5">
    <source>
        <dbReference type="ARBA" id="ARBA00022692"/>
    </source>
</evidence>
<dbReference type="AlphaFoldDB" id="A0A0K8J8R3"/>
<feature type="transmembrane region" description="Helical" evidence="9">
    <location>
        <begin position="56"/>
        <end position="76"/>
    </location>
</feature>
<gene>
    <name evidence="10" type="ORF">SD1D_2177</name>
</gene>
<dbReference type="GO" id="GO:0032217">
    <property type="term" value="F:riboflavin transmembrane transporter activity"/>
    <property type="evidence" value="ECO:0007669"/>
    <property type="project" value="UniProtKB-UniRule"/>
</dbReference>